<organism evidence="1 2">
    <name type="scientific">Bradyrhizobium ivorense</name>
    <dbReference type="NCBI Taxonomy" id="2511166"/>
    <lineage>
        <taxon>Bacteria</taxon>
        <taxon>Pseudomonadati</taxon>
        <taxon>Pseudomonadota</taxon>
        <taxon>Alphaproteobacteria</taxon>
        <taxon>Hyphomicrobiales</taxon>
        <taxon>Nitrobacteraceae</taxon>
        <taxon>Bradyrhizobium</taxon>
    </lineage>
</organism>
<protein>
    <submittedName>
        <fullName evidence="1">Uncharacterized protein</fullName>
    </submittedName>
</protein>
<keyword evidence="2" id="KW-1185">Reference proteome</keyword>
<reference evidence="1" key="1">
    <citation type="submission" date="2019-02" db="EMBL/GenBank/DDBJ databases">
        <authorList>
            <person name="Pothier F.J."/>
        </authorList>
    </citation>
    <scope>NUCLEOTIDE SEQUENCE</scope>
    <source>
        <strain evidence="1">CI-1B</strain>
    </source>
</reference>
<comment type="caution">
    <text evidence="1">The sequence shown here is derived from an EMBL/GenBank/DDBJ whole genome shotgun (WGS) entry which is preliminary data.</text>
</comment>
<gene>
    <name evidence="1" type="ORF">CI1B_20500</name>
</gene>
<accession>A0A508T0D4</accession>
<evidence type="ECO:0000313" key="1">
    <source>
        <dbReference type="EMBL" id="VIO68293.1"/>
    </source>
</evidence>
<evidence type="ECO:0000313" key="2">
    <source>
        <dbReference type="Proteomes" id="UP000328092"/>
    </source>
</evidence>
<sequence>MIKGGHFDPYLTEFETSSHAAVQWFKAHL</sequence>
<proteinExistence type="predicted"/>
<dbReference type="EMBL" id="CAADFC020000006">
    <property type="protein sequence ID" value="VIO68293.1"/>
    <property type="molecule type" value="Genomic_DNA"/>
</dbReference>
<dbReference type="AlphaFoldDB" id="A0A508T0D4"/>
<name>A0A508T0D4_9BRAD</name>
<dbReference type="Proteomes" id="UP000328092">
    <property type="component" value="Unassembled WGS sequence"/>
</dbReference>